<sequence>MSTEFVVNVTVDDVKKDKGSTYKGDFSYEQTSGTPDIIDSKGNIDLKDVSGEADITFQWGSPEVTIDGQDYAASYYYGDQTGLNIIIAEGKDSDPRTKGKNPPLSGDDEFTVDMAPTPADFTLKDKNSDLKKYAYCMAAYVNVPGGGQIIDDPKIYNRPD</sequence>
<keyword evidence="3" id="KW-1185">Reference proteome</keyword>
<gene>
    <name evidence="2" type="ORF">K3166_11690</name>
</gene>
<protein>
    <submittedName>
        <fullName evidence="2">Uncharacterized protein</fullName>
    </submittedName>
</protein>
<dbReference type="EMBL" id="CP081297">
    <property type="protein sequence ID" value="QZD86844.1"/>
    <property type="molecule type" value="Genomic_DNA"/>
</dbReference>
<feature type="region of interest" description="Disordered" evidence="1">
    <location>
        <begin position="90"/>
        <end position="112"/>
    </location>
</feature>
<evidence type="ECO:0000313" key="2">
    <source>
        <dbReference type="EMBL" id="QZD86844.1"/>
    </source>
</evidence>
<organism evidence="2 3">
    <name type="scientific">Qipengyuania psychrotolerans</name>
    <dbReference type="NCBI Taxonomy" id="2867238"/>
    <lineage>
        <taxon>Bacteria</taxon>
        <taxon>Pseudomonadati</taxon>
        <taxon>Pseudomonadota</taxon>
        <taxon>Alphaproteobacteria</taxon>
        <taxon>Sphingomonadales</taxon>
        <taxon>Erythrobacteraceae</taxon>
        <taxon>Qipengyuania</taxon>
    </lineage>
</organism>
<reference evidence="2 3" key="1">
    <citation type="submission" date="2021-08" db="EMBL/GenBank/DDBJ databases">
        <title>Comparative Genomics Analysis of the Genus Qipengyuania Reveals Extensive Genetic Diversity and Metabolic Versatility, Including the Description of Fifteen Novel Species.</title>
        <authorList>
            <person name="Liu Y."/>
        </authorList>
    </citation>
    <scope>NUCLEOTIDE SEQUENCE [LARGE SCALE GENOMIC DNA]</scope>
    <source>
        <strain evidence="2 3">1XM2-8</strain>
    </source>
</reference>
<accession>A0ABX8ZD68</accession>
<proteinExistence type="predicted"/>
<evidence type="ECO:0000313" key="3">
    <source>
        <dbReference type="Proteomes" id="UP000824280"/>
    </source>
</evidence>
<evidence type="ECO:0000256" key="1">
    <source>
        <dbReference type="SAM" id="MobiDB-lite"/>
    </source>
</evidence>
<dbReference type="Proteomes" id="UP000824280">
    <property type="component" value="Chromosome"/>
</dbReference>
<dbReference type="RefSeq" id="WP_221422385.1">
    <property type="nucleotide sequence ID" value="NZ_CP081297.1"/>
</dbReference>
<name>A0ABX8ZD68_9SPHN</name>